<dbReference type="Proteomes" id="UP000887013">
    <property type="component" value="Unassembled WGS sequence"/>
</dbReference>
<protein>
    <submittedName>
        <fullName evidence="2">Uncharacterized protein</fullName>
    </submittedName>
</protein>
<gene>
    <name evidence="2" type="ORF">NPIL_263971</name>
</gene>
<proteinExistence type="predicted"/>
<comment type="caution">
    <text evidence="2">The sequence shown here is derived from an EMBL/GenBank/DDBJ whole genome shotgun (WGS) entry which is preliminary data.</text>
</comment>
<sequence length="95" mass="10943">MYLQLYNYSIAVSVFISSRRLDYLGLKPLNDLNSLYNILLCNKHFITGKPSNDAEHSDYVPSIFEHGKQTSLSSLNRYNRQLKRKTSSAPLTEDE</sequence>
<keyword evidence="3" id="KW-1185">Reference proteome</keyword>
<dbReference type="AlphaFoldDB" id="A0A8X6JWW2"/>
<feature type="region of interest" description="Disordered" evidence="1">
    <location>
        <begin position="75"/>
        <end position="95"/>
    </location>
</feature>
<dbReference type="EMBL" id="BMAW01043910">
    <property type="protein sequence ID" value="GFS41698.1"/>
    <property type="molecule type" value="Genomic_DNA"/>
</dbReference>
<accession>A0A8X6JWW2</accession>
<evidence type="ECO:0000313" key="2">
    <source>
        <dbReference type="EMBL" id="GFS41698.1"/>
    </source>
</evidence>
<reference evidence="2" key="1">
    <citation type="submission" date="2020-08" db="EMBL/GenBank/DDBJ databases">
        <title>Multicomponent nature underlies the extraordinary mechanical properties of spider dragline silk.</title>
        <authorList>
            <person name="Kono N."/>
            <person name="Nakamura H."/>
            <person name="Mori M."/>
            <person name="Yoshida Y."/>
            <person name="Ohtoshi R."/>
            <person name="Malay A.D."/>
            <person name="Moran D.A.P."/>
            <person name="Tomita M."/>
            <person name="Numata K."/>
            <person name="Arakawa K."/>
        </authorList>
    </citation>
    <scope>NUCLEOTIDE SEQUENCE</scope>
</reference>
<evidence type="ECO:0000256" key="1">
    <source>
        <dbReference type="SAM" id="MobiDB-lite"/>
    </source>
</evidence>
<organism evidence="2 3">
    <name type="scientific">Nephila pilipes</name>
    <name type="common">Giant wood spider</name>
    <name type="synonym">Nephila maculata</name>
    <dbReference type="NCBI Taxonomy" id="299642"/>
    <lineage>
        <taxon>Eukaryota</taxon>
        <taxon>Metazoa</taxon>
        <taxon>Ecdysozoa</taxon>
        <taxon>Arthropoda</taxon>
        <taxon>Chelicerata</taxon>
        <taxon>Arachnida</taxon>
        <taxon>Araneae</taxon>
        <taxon>Araneomorphae</taxon>
        <taxon>Entelegynae</taxon>
        <taxon>Araneoidea</taxon>
        <taxon>Nephilidae</taxon>
        <taxon>Nephila</taxon>
    </lineage>
</organism>
<name>A0A8X6JWW2_NEPPI</name>
<evidence type="ECO:0000313" key="3">
    <source>
        <dbReference type="Proteomes" id="UP000887013"/>
    </source>
</evidence>
<dbReference type="OrthoDB" id="6515559at2759"/>